<dbReference type="SUPFAM" id="SSF46785">
    <property type="entry name" value="Winged helix' DNA-binding domain"/>
    <property type="match status" value="1"/>
</dbReference>
<evidence type="ECO:0000259" key="6">
    <source>
        <dbReference type="Pfam" id="PF21715"/>
    </source>
</evidence>
<dbReference type="InterPro" id="IPR036388">
    <property type="entry name" value="WH-like_DNA-bd_sf"/>
</dbReference>
<dbReference type="OrthoDB" id="9793820at2"/>
<evidence type="ECO:0000256" key="3">
    <source>
        <dbReference type="ARBA" id="ARBA00023125"/>
    </source>
</evidence>
<dbReference type="EMBL" id="FQWY01000011">
    <property type="protein sequence ID" value="SHG76132.1"/>
    <property type="molecule type" value="Genomic_DNA"/>
</dbReference>
<gene>
    <name evidence="7" type="ORF">SAMN02745221_00918</name>
</gene>
<proteinExistence type="inferred from homology"/>
<dbReference type="AlphaFoldDB" id="A0A1M5MG69"/>
<dbReference type="InterPro" id="IPR048715">
    <property type="entry name" value="CggR_N"/>
</dbReference>
<organism evidence="7 8">
    <name type="scientific">Thermosyntropha lipolytica DSM 11003</name>
    <dbReference type="NCBI Taxonomy" id="1123382"/>
    <lineage>
        <taxon>Bacteria</taxon>
        <taxon>Bacillati</taxon>
        <taxon>Bacillota</taxon>
        <taxon>Clostridia</taxon>
        <taxon>Eubacteriales</taxon>
        <taxon>Syntrophomonadaceae</taxon>
        <taxon>Thermosyntropha</taxon>
    </lineage>
</organism>
<keyword evidence="2" id="KW-0805">Transcription regulation</keyword>
<feature type="domain" description="CggR N-terminal DNA binding" evidence="6">
    <location>
        <begin position="19"/>
        <end position="88"/>
    </location>
</feature>
<evidence type="ECO:0000256" key="2">
    <source>
        <dbReference type="ARBA" id="ARBA00023015"/>
    </source>
</evidence>
<dbReference type="GO" id="GO:0030246">
    <property type="term" value="F:carbohydrate binding"/>
    <property type="evidence" value="ECO:0007669"/>
    <property type="project" value="InterPro"/>
</dbReference>
<keyword evidence="3" id="KW-0238">DNA-binding</keyword>
<dbReference type="InterPro" id="IPR007324">
    <property type="entry name" value="Sugar-bd_dom_put"/>
</dbReference>
<dbReference type="InterPro" id="IPR036390">
    <property type="entry name" value="WH_DNA-bd_sf"/>
</dbReference>
<dbReference type="RefSeq" id="WP_073090730.1">
    <property type="nucleotide sequence ID" value="NZ_FQWY01000011.1"/>
</dbReference>
<keyword evidence="4" id="KW-0804">Transcription</keyword>
<evidence type="ECO:0000256" key="1">
    <source>
        <dbReference type="ARBA" id="ARBA00010466"/>
    </source>
</evidence>
<evidence type="ECO:0000256" key="4">
    <source>
        <dbReference type="ARBA" id="ARBA00023163"/>
    </source>
</evidence>
<dbReference type="Gene3D" id="3.40.50.1360">
    <property type="match status" value="1"/>
</dbReference>
<evidence type="ECO:0000313" key="7">
    <source>
        <dbReference type="EMBL" id="SHG76132.1"/>
    </source>
</evidence>
<dbReference type="Gene3D" id="1.10.10.10">
    <property type="entry name" value="Winged helix-like DNA-binding domain superfamily/Winged helix DNA-binding domain"/>
    <property type="match status" value="1"/>
</dbReference>
<keyword evidence="8" id="KW-1185">Reference proteome</keyword>
<accession>A0A1M5MG69</accession>
<sequence length="345" mass="37867">MERIFTILERLVPEAKEMLEIRYQIIRQIKHKAPVGRRQIAKDLDCTERVIRREIDMLKARGAVNILPAGIILTPYGEELLREIDEVMPFLFNTQYLAKQIKNCFGLEEVIIVPGDSFADYVTKKDLGRVAARYLQKVLYPGAVIAVTGGTTLAEMSEAVGSDVLYPDILVVPARGGLGEEMELQAGTIAAKIAKAIGAQYRLLHIPDNLEENTAEILKEDVHIKDVVARIKACDILIHGIGSAMEMAARRGLTLEEINRLEEKRAVGEALRYYLDGDGNIVYAVPGIGLELGDLLHIKKVIAVAGGRNKAEAIAAVLRHGGPKVLITDEGAASKIVSMMKGRDV</sequence>
<dbReference type="InterPro" id="IPR037171">
    <property type="entry name" value="NagB/RpiA_transferase-like"/>
</dbReference>
<dbReference type="InterPro" id="IPR051054">
    <property type="entry name" value="SorC_transcr_regulators"/>
</dbReference>
<dbReference type="Pfam" id="PF04198">
    <property type="entry name" value="Sugar-bind"/>
    <property type="match status" value="1"/>
</dbReference>
<dbReference type="Proteomes" id="UP000242329">
    <property type="component" value="Unassembled WGS sequence"/>
</dbReference>
<dbReference type="STRING" id="1123382.SAMN02745221_00918"/>
<protein>
    <submittedName>
        <fullName evidence="7">Central glycolytic genes regulator</fullName>
    </submittedName>
</protein>
<comment type="similarity">
    <text evidence="1">Belongs to the SorC transcriptional regulatory family.</text>
</comment>
<reference evidence="8" key="1">
    <citation type="submission" date="2016-11" db="EMBL/GenBank/DDBJ databases">
        <authorList>
            <person name="Varghese N."/>
            <person name="Submissions S."/>
        </authorList>
    </citation>
    <scope>NUCLEOTIDE SEQUENCE [LARGE SCALE GENOMIC DNA]</scope>
    <source>
        <strain evidence="8">DSM 11003</strain>
    </source>
</reference>
<evidence type="ECO:0000259" key="5">
    <source>
        <dbReference type="Pfam" id="PF04198"/>
    </source>
</evidence>
<name>A0A1M5MG69_9FIRM</name>
<dbReference type="PANTHER" id="PTHR34294">
    <property type="entry name" value="TRANSCRIPTIONAL REGULATOR-RELATED"/>
    <property type="match status" value="1"/>
</dbReference>
<evidence type="ECO:0000313" key="8">
    <source>
        <dbReference type="Proteomes" id="UP000242329"/>
    </source>
</evidence>
<dbReference type="Pfam" id="PF21715">
    <property type="entry name" value="CggR_N"/>
    <property type="match status" value="1"/>
</dbReference>
<dbReference type="GO" id="GO:0003677">
    <property type="term" value="F:DNA binding"/>
    <property type="evidence" value="ECO:0007669"/>
    <property type="project" value="UniProtKB-KW"/>
</dbReference>
<dbReference type="SUPFAM" id="SSF100950">
    <property type="entry name" value="NagB/RpiA/CoA transferase-like"/>
    <property type="match status" value="1"/>
</dbReference>
<dbReference type="PANTHER" id="PTHR34294:SF5">
    <property type="entry name" value="CENTRAL GLYCOLYTIC GENES REGULATOR"/>
    <property type="match status" value="1"/>
</dbReference>
<feature type="domain" description="Sugar-binding" evidence="5">
    <location>
        <begin position="94"/>
        <end position="337"/>
    </location>
</feature>